<dbReference type="KEGG" id="kmn:HW532_19405"/>
<gene>
    <name evidence="3" type="ORF">HW532_19405</name>
</gene>
<feature type="domain" description="Pyrrolo-quinoline quinone repeat" evidence="2">
    <location>
        <begin position="137"/>
        <end position="373"/>
    </location>
</feature>
<name>A0A7S8C7C4_9HYPH</name>
<proteinExistence type="predicted"/>
<evidence type="ECO:0000313" key="4">
    <source>
        <dbReference type="Proteomes" id="UP000593594"/>
    </source>
</evidence>
<dbReference type="Pfam" id="PF13360">
    <property type="entry name" value="PQQ_2"/>
    <property type="match status" value="1"/>
</dbReference>
<dbReference type="EMBL" id="CP058214">
    <property type="protein sequence ID" value="QPC44677.1"/>
    <property type="molecule type" value="Genomic_DNA"/>
</dbReference>
<feature type="signal peptide" evidence="1">
    <location>
        <begin position="1"/>
        <end position="26"/>
    </location>
</feature>
<dbReference type="Proteomes" id="UP000593594">
    <property type="component" value="Chromosome"/>
</dbReference>
<dbReference type="InterPro" id="IPR015943">
    <property type="entry name" value="WD40/YVTN_repeat-like_dom_sf"/>
</dbReference>
<dbReference type="PANTHER" id="PTHR34512:SF30">
    <property type="entry name" value="OUTER MEMBRANE PROTEIN ASSEMBLY FACTOR BAMB"/>
    <property type="match status" value="1"/>
</dbReference>
<dbReference type="SUPFAM" id="SSF50998">
    <property type="entry name" value="Quinoprotein alcohol dehydrogenase-like"/>
    <property type="match status" value="1"/>
</dbReference>
<dbReference type="AlphaFoldDB" id="A0A7S8C7C4"/>
<organism evidence="3 4">
    <name type="scientific">Kaustia mangrovi</name>
    <dbReference type="NCBI Taxonomy" id="2593653"/>
    <lineage>
        <taxon>Bacteria</taxon>
        <taxon>Pseudomonadati</taxon>
        <taxon>Pseudomonadota</taxon>
        <taxon>Alphaproteobacteria</taxon>
        <taxon>Hyphomicrobiales</taxon>
        <taxon>Parvibaculaceae</taxon>
        <taxon>Kaustia</taxon>
    </lineage>
</organism>
<evidence type="ECO:0000313" key="3">
    <source>
        <dbReference type="EMBL" id="QPC44677.1"/>
    </source>
</evidence>
<keyword evidence="1" id="KW-0732">Signal</keyword>
<dbReference type="InterPro" id="IPR011047">
    <property type="entry name" value="Quinoprotein_ADH-like_sf"/>
</dbReference>
<evidence type="ECO:0000259" key="2">
    <source>
        <dbReference type="Pfam" id="PF13360"/>
    </source>
</evidence>
<dbReference type="SMART" id="SM00564">
    <property type="entry name" value="PQQ"/>
    <property type="match status" value="6"/>
</dbReference>
<dbReference type="RefSeq" id="WP_213162046.1">
    <property type="nucleotide sequence ID" value="NZ_CP058214.1"/>
</dbReference>
<dbReference type="PROSITE" id="PS51257">
    <property type="entry name" value="PROKAR_LIPOPROTEIN"/>
    <property type="match status" value="1"/>
</dbReference>
<protein>
    <submittedName>
        <fullName evidence="3">PQQ-binding-like beta-propeller repeat protein</fullName>
    </submittedName>
</protein>
<dbReference type="Gene3D" id="2.130.10.10">
    <property type="entry name" value="YVTN repeat-like/Quinoprotein amine dehydrogenase"/>
    <property type="match status" value="1"/>
</dbReference>
<feature type="chain" id="PRO_5032796257" evidence="1">
    <location>
        <begin position="27"/>
        <end position="444"/>
    </location>
</feature>
<reference evidence="3 4" key="1">
    <citation type="submission" date="2020-06" db="EMBL/GenBank/DDBJ databases">
        <title>Genome sequence of 2 isolates from Red Sea Mangroves.</title>
        <authorList>
            <person name="Sefrji F."/>
            <person name="Michoud G."/>
            <person name="Merlino G."/>
            <person name="Daffonchio D."/>
        </authorList>
    </citation>
    <scope>NUCLEOTIDE SEQUENCE [LARGE SCALE GENOMIC DNA]</scope>
    <source>
        <strain evidence="3 4">R1DC25</strain>
    </source>
</reference>
<dbReference type="PANTHER" id="PTHR34512">
    <property type="entry name" value="CELL SURFACE PROTEIN"/>
    <property type="match status" value="1"/>
</dbReference>
<dbReference type="InterPro" id="IPR018391">
    <property type="entry name" value="PQQ_b-propeller_rpt"/>
</dbReference>
<dbReference type="InterPro" id="IPR002372">
    <property type="entry name" value="PQQ_rpt_dom"/>
</dbReference>
<sequence>MAARTYNRRTATLMRAAMLTAGVALLAGCSSLSNMFDSHDDTILPGKRESVMPDANGLKTDPALEANPVVVPAAQTNGDWAQPGGTPTNSLHNLALSGALQQAWAVEAGEGSDSDGRLVASPIVVGGRIYVLDTLATVRAFNASSGALLWTRSLAPEGEDPDGAFGGGLASDGSRIYATTAFGDILALDANSGNEIWRRPGEVPFRDAPTVVGGRLFASSVNNEVVALSTGDGKEQWTFQGVGEQASVISSTSPAVSNGMVVVPTTSGELIAFRASDGIPRWGDALSSAGGLSSIASLSNIAGRPVIDRGAVFAIAHSGRMGAFRLETGERLWVEDVSGTQTPWVAGDYVFVLAGDTTLAAVSRKDGKARWKTALPSGQVWSGPVMGGGKLILVSSTGQLAQVSPQTGKILSQKTLDRPIYITPVIANNTLYVLTDDGTLIALR</sequence>
<keyword evidence="4" id="KW-1185">Reference proteome</keyword>
<accession>A0A7S8C7C4</accession>
<evidence type="ECO:0000256" key="1">
    <source>
        <dbReference type="SAM" id="SignalP"/>
    </source>
</evidence>